<protein>
    <submittedName>
        <fullName evidence="3">PIN domain-containing protein</fullName>
    </submittedName>
</protein>
<feature type="transmembrane region" description="Helical" evidence="1">
    <location>
        <begin position="92"/>
        <end position="114"/>
    </location>
</feature>
<sequence>MGIRSNRIFHWVFRLLFTLLGLAVGRLVLGLLRDLNAMRILGRLIPQGAIPVVIYILFAIIFFILGKHAYGALWRLVDFAESEMKDIPASDILWGILGLIIGILIAFLVSLPIYRLNIDYVSSILSLIIYIVLAVLGVRIMLYKREEIAGSFRNLFLQGTGAVKLKSGDKKQGVPKLLDTSVIIDGRIVDIIELGFLEGPVVVPDFVLRELQGIADSSNGMSRAKGRKGLDALKKLQQDSRYKIKIVEKNYADLTEVDTMLLRMAKEVKGVVVTNDFNLNKVAEVQGIRVLNINALANAMKPVFVTGEKINVFVVKPGSQEKQGLGYLDDGTMIVVENGIDYIGHNVDCMVTSMLQTSAGKMIFAKPMD</sequence>
<gene>
    <name evidence="3" type="ORF">AAA081_07900</name>
</gene>
<keyword evidence="1" id="KW-0472">Membrane</keyword>
<feature type="transmembrane region" description="Helical" evidence="1">
    <location>
        <begin position="120"/>
        <end position="142"/>
    </location>
</feature>
<dbReference type="EMBL" id="JBBNPS010000029">
    <property type="protein sequence ID" value="MEQ3354212.1"/>
    <property type="molecule type" value="Genomic_DNA"/>
</dbReference>
<accession>A0ABV1J8S2</accession>
<reference evidence="3 4" key="1">
    <citation type="submission" date="2024-04" db="EMBL/GenBank/DDBJ databases">
        <title>Human intestinal bacterial collection.</title>
        <authorList>
            <person name="Pauvert C."/>
            <person name="Hitch T.C.A."/>
            <person name="Clavel T."/>
        </authorList>
    </citation>
    <scope>NUCLEOTIDE SEQUENCE [LARGE SCALE GENOMIC DNA]</scope>
    <source>
        <strain evidence="3 4">CLA-SR-H026</strain>
    </source>
</reference>
<dbReference type="RefSeq" id="WP_349054514.1">
    <property type="nucleotide sequence ID" value="NZ_JBBNPS010000029.1"/>
</dbReference>
<keyword evidence="1" id="KW-0812">Transmembrane</keyword>
<dbReference type="Pfam" id="PF13638">
    <property type="entry name" value="PIN_4"/>
    <property type="match status" value="1"/>
</dbReference>
<dbReference type="SMART" id="SM00670">
    <property type="entry name" value="PINc"/>
    <property type="match status" value="1"/>
</dbReference>
<proteinExistence type="predicted"/>
<dbReference type="InterPro" id="IPR052041">
    <property type="entry name" value="Nucleic_acid_metab_PIN/TRAM"/>
</dbReference>
<evidence type="ECO:0000256" key="1">
    <source>
        <dbReference type="SAM" id="Phobius"/>
    </source>
</evidence>
<keyword evidence="4" id="KW-1185">Reference proteome</keyword>
<feature type="transmembrane region" description="Helical" evidence="1">
    <location>
        <begin position="44"/>
        <end position="65"/>
    </location>
</feature>
<feature type="domain" description="PIN" evidence="2">
    <location>
        <begin position="174"/>
        <end position="281"/>
    </location>
</feature>
<evidence type="ECO:0000313" key="3">
    <source>
        <dbReference type="EMBL" id="MEQ3354212.1"/>
    </source>
</evidence>
<dbReference type="PANTHER" id="PTHR11603:SF147">
    <property type="entry name" value="MEMBRANE PROTEIN"/>
    <property type="match status" value="1"/>
</dbReference>
<organism evidence="3 4">
    <name type="scientific">Aedoeadaptatus acetigenes</name>
    <dbReference type="NCBI Taxonomy" id="2981723"/>
    <lineage>
        <taxon>Bacteria</taxon>
        <taxon>Bacillati</taxon>
        <taxon>Bacillota</taxon>
        <taxon>Tissierellia</taxon>
        <taxon>Tissierellales</taxon>
        <taxon>Peptoniphilaceae</taxon>
        <taxon>Aedoeadaptatus</taxon>
    </lineage>
</organism>
<keyword evidence="1" id="KW-1133">Transmembrane helix</keyword>
<feature type="transmembrane region" description="Helical" evidence="1">
    <location>
        <begin position="12"/>
        <end position="32"/>
    </location>
</feature>
<dbReference type="PANTHER" id="PTHR11603">
    <property type="entry name" value="AAA FAMILY ATPASE"/>
    <property type="match status" value="1"/>
</dbReference>
<evidence type="ECO:0000313" key="4">
    <source>
        <dbReference type="Proteomes" id="UP001481872"/>
    </source>
</evidence>
<dbReference type="CDD" id="cd09877">
    <property type="entry name" value="PIN_YacL-like"/>
    <property type="match status" value="1"/>
</dbReference>
<name>A0ABV1J8S2_9FIRM</name>
<dbReference type="Gene3D" id="3.40.50.1010">
    <property type="entry name" value="5'-nuclease"/>
    <property type="match status" value="1"/>
</dbReference>
<comment type="caution">
    <text evidence="3">The sequence shown here is derived from an EMBL/GenBank/DDBJ whole genome shotgun (WGS) entry which is preliminary data.</text>
</comment>
<dbReference type="InterPro" id="IPR029060">
    <property type="entry name" value="PIN-like_dom_sf"/>
</dbReference>
<evidence type="ECO:0000259" key="2">
    <source>
        <dbReference type="SMART" id="SM00670"/>
    </source>
</evidence>
<dbReference type="InterPro" id="IPR002716">
    <property type="entry name" value="PIN_dom"/>
</dbReference>
<dbReference type="SUPFAM" id="SSF88723">
    <property type="entry name" value="PIN domain-like"/>
    <property type="match status" value="1"/>
</dbReference>
<dbReference type="Proteomes" id="UP001481872">
    <property type="component" value="Unassembled WGS sequence"/>
</dbReference>